<evidence type="ECO:0000259" key="7">
    <source>
        <dbReference type="PROSITE" id="PS51826"/>
    </source>
</evidence>
<organism evidence="8 9">
    <name type="scientific">Actinomadura alba</name>
    <dbReference type="NCBI Taxonomy" id="406431"/>
    <lineage>
        <taxon>Bacteria</taxon>
        <taxon>Bacillati</taxon>
        <taxon>Actinomycetota</taxon>
        <taxon>Actinomycetes</taxon>
        <taxon>Streptosporangiales</taxon>
        <taxon>Thermomonosporaceae</taxon>
        <taxon>Actinomadura</taxon>
    </lineage>
</organism>
<dbReference type="Pfam" id="PF02817">
    <property type="entry name" value="E3_binding"/>
    <property type="match status" value="1"/>
</dbReference>
<dbReference type="InterPro" id="IPR004167">
    <property type="entry name" value="PSBD"/>
</dbReference>
<feature type="domain" description="Lipoyl-binding" evidence="6">
    <location>
        <begin position="2"/>
        <end position="77"/>
    </location>
</feature>
<dbReference type="SUPFAM" id="SSF47005">
    <property type="entry name" value="Peripheral subunit-binding domain of 2-oxo acid dehydrogenase complex"/>
    <property type="match status" value="1"/>
</dbReference>
<gene>
    <name evidence="8" type="ORF">HKK74_38450</name>
</gene>
<dbReference type="InterPro" id="IPR001078">
    <property type="entry name" value="2-oxoacid_DH_actylTfrase"/>
</dbReference>
<keyword evidence="4" id="KW-0808">Transferase</keyword>
<dbReference type="PROSITE" id="PS50968">
    <property type="entry name" value="BIOTINYL_LIPOYL"/>
    <property type="match status" value="1"/>
</dbReference>
<feature type="compositionally biased region" description="Low complexity" evidence="5">
    <location>
        <begin position="111"/>
        <end position="125"/>
    </location>
</feature>
<feature type="region of interest" description="Disordered" evidence="5">
    <location>
        <begin position="170"/>
        <end position="191"/>
    </location>
</feature>
<evidence type="ECO:0000256" key="1">
    <source>
        <dbReference type="ARBA" id="ARBA00001938"/>
    </source>
</evidence>
<dbReference type="InterPro" id="IPR023213">
    <property type="entry name" value="CAT-like_dom_sf"/>
</dbReference>
<reference evidence="8 9" key="1">
    <citation type="submission" date="2020-06" db="EMBL/GenBank/DDBJ databases">
        <title>Actinomadura xiongansis sp. nov., isolated from soil of Baiyangdian.</title>
        <authorList>
            <person name="Zhang X."/>
        </authorList>
    </citation>
    <scope>NUCLEOTIDE SEQUENCE [LARGE SCALE GENOMIC DNA]</scope>
    <source>
        <strain evidence="8 9">HBUM206468</strain>
    </source>
</reference>
<proteinExistence type="inferred from homology"/>
<keyword evidence="3 4" id="KW-0450">Lipoyl</keyword>
<dbReference type="InterPro" id="IPR036625">
    <property type="entry name" value="E3-bd_dom_sf"/>
</dbReference>
<dbReference type="Pfam" id="PF00198">
    <property type="entry name" value="2-oxoacid_dh"/>
    <property type="match status" value="1"/>
</dbReference>
<dbReference type="Proteomes" id="UP000805614">
    <property type="component" value="Unassembled WGS sequence"/>
</dbReference>
<comment type="caution">
    <text evidence="8">The sequence shown here is derived from an EMBL/GenBank/DDBJ whole genome shotgun (WGS) entry which is preliminary data.</text>
</comment>
<dbReference type="EMBL" id="JABVEC010000069">
    <property type="protein sequence ID" value="MBC6471325.1"/>
    <property type="molecule type" value="Genomic_DNA"/>
</dbReference>
<feature type="domain" description="Peripheral subunit-binding (PSBD)" evidence="7">
    <location>
        <begin position="132"/>
        <end position="169"/>
    </location>
</feature>
<dbReference type="InterPro" id="IPR000089">
    <property type="entry name" value="Biotin_lipoyl"/>
</dbReference>
<accession>A0ABR7M3M3</accession>
<dbReference type="Gene3D" id="4.10.320.10">
    <property type="entry name" value="E3-binding domain"/>
    <property type="match status" value="1"/>
</dbReference>
<evidence type="ECO:0000256" key="4">
    <source>
        <dbReference type="RuleBase" id="RU003423"/>
    </source>
</evidence>
<evidence type="ECO:0000256" key="3">
    <source>
        <dbReference type="ARBA" id="ARBA00022823"/>
    </source>
</evidence>
<dbReference type="InterPro" id="IPR045257">
    <property type="entry name" value="E2/Pdx1"/>
</dbReference>
<evidence type="ECO:0000313" key="8">
    <source>
        <dbReference type="EMBL" id="MBC6471325.1"/>
    </source>
</evidence>
<keyword evidence="4" id="KW-0012">Acyltransferase</keyword>
<dbReference type="Gene3D" id="3.30.559.10">
    <property type="entry name" value="Chloramphenicol acetyltransferase-like domain"/>
    <property type="match status" value="1"/>
</dbReference>
<dbReference type="PROSITE" id="PS51826">
    <property type="entry name" value="PSBD"/>
    <property type="match status" value="1"/>
</dbReference>
<dbReference type="InterPro" id="IPR011053">
    <property type="entry name" value="Single_hybrid_motif"/>
</dbReference>
<dbReference type="CDD" id="cd06849">
    <property type="entry name" value="lipoyl_domain"/>
    <property type="match status" value="1"/>
</dbReference>
<comment type="cofactor">
    <cofactor evidence="1 4">
        <name>(R)-lipoate</name>
        <dbReference type="ChEBI" id="CHEBI:83088"/>
    </cofactor>
</comment>
<keyword evidence="9" id="KW-1185">Reference proteome</keyword>
<comment type="similarity">
    <text evidence="2 4">Belongs to the 2-oxoacid dehydrogenase family.</text>
</comment>
<name>A0ABR7M3M3_9ACTN</name>
<dbReference type="PANTHER" id="PTHR23151">
    <property type="entry name" value="DIHYDROLIPOAMIDE ACETYL/SUCCINYL-TRANSFERASE-RELATED"/>
    <property type="match status" value="1"/>
</dbReference>
<sequence>MARILRMPEVAANAVEAVLQSWPIAENTPYAMGDVIATVETEKAVVDVEAETGGVILKTLVAEGAEVQVGAPIALVGEPDEKPADLDALLAELGLSPAGPVVAPSPPEPRPATSTAVSAPAASSNGSGGRVFSSPLARRLAREAGLPVEKIPGTGPNGRIIRRDVEAAIKTRDTSSQATVPPVRPTPASRPVTVPAATAASQAFTDVPHSRIRAAVAARLTESKQTTPHFYVSGTARVGKLLKLRQRLNDGGNVKISVNDLVLKAAARAHTLVPAMNVIWTPDAVRSFSSVDVSVAIATERGLVTPVLRSAERMTISSVATAVKDYAERAKTGRLRQSELEGGTFSVTNLGMFGTEEFAAIINPPQSAILAVGAVREEPVVRNGRLKAGTVMRVTLSVDHRPIDGVVAAEWMRAFLALLEDPVQILA</sequence>
<protein>
    <recommendedName>
        <fullName evidence="4">Dihydrolipoamide acetyltransferase component of pyruvate dehydrogenase complex</fullName>
        <ecNumber evidence="4">2.3.1.-</ecNumber>
    </recommendedName>
</protein>
<dbReference type="Pfam" id="PF00364">
    <property type="entry name" value="Biotin_lipoyl"/>
    <property type="match status" value="1"/>
</dbReference>
<dbReference type="EC" id="2.3.1.-" evidence="4"/>
<dbReference type="SUPFAM" id="SSF51230">
    <property type="entry name" value="Single hybrid motif"/>
    <property type="match status" value="1"/>
</dbReference>
<evidence type="ECO:0000256" key="2">
    <source>
        <dbReference type="ARBA" id="ARBA00007317"/>
    </source>
</evidence>
<feature type="region of interest" description="Disordered" evidence="5">
    <location>
        <begin position="99"/>
        <end position="131"/>
    </location>
</feature>
<dbReference type="Gene3D" id="2.40.50.100">
    <property type="match status" value="1"/>
</dbReference>
<evidence type="ECO:0000259" key="6">
    <source>
        <dbReference type="PROSITE" id="PS50968"/>
    </source>
</evidence>
<dbReference type="PANTHER" id="PTHR23151:SF90">
    <property type="entry name" value="DIHYDROLIPOYLLYSINE-RESIDUE ACETYLTRANSFERASE COMPONENT OF PYRUVATE DEHYDROGENASE COMPLEX, MITOCHONDRIAL-RELATED"/>
    <property type="match status" value="1"/>
</dbReference>
<evidence type="ECO:0000313" key="9">
    <source>
        <dbReference type="Proteomes" id="UP000805614"/>
    </source>
</evidence>
<dbReference type="SUPFAM" id="SSF52777">
    <property type="entry name" value="CoA-dependent acyltransferases"/>
    <property type="match status" value="1"/>
</dbReference>
<evidence type="ECO:0000256" key="5">
    <source>
        <dbReference type="SAM" id="MobiDB-lite"/>
    </source>
</evidence>